<evidence type="ECO:0000313" key="2">
    <source>
        <dbReference type="Proteomes" id="UP001150581"/>
    </source>
</evidence>
<dbReference type="Proteomes" id="UP001150581">
    <property type="component" value="Unassembled WGS sequence"/>
</dbReference>
<sequence>MSSNTVDCHFFMTGTCRNGDQCPFRHSEGARATQEICAAFKQTGKCSQPDCGKRHITEPSARPAKTPSEVPCRYEEAGGKCTRADCIYKHAAKLPVAGAQLTKGARRGFTMNAGARSFVPRAKTVVVTTAAAATQRESSDMDWTPADTLPAQAQAQFQLQTQQPKFGNKEWTPAAAPQTQIQQPKFDNKEWTPAVAPQTQTQTQIQIQLQQPKFGNKEWTPATASKAQTQTQTFGNKEWTPASAATPTPVPAQSTPTAANAFANRLGSFSKPSNSRNNSVFGSTNAFAKINASSAANPAFKSTSVFGATKTQPLPANLSSSQTTSVNFAPSNCTNQSVPLLAFQNTTAVTRPLAVPRTTAGTFMRAPVAAKRGVPEGRRLPTMYDILGIEPPKPKERDYGVRRRTVISEPAVSAVVSEPVMPAVLPAVVPSPAFAPITVAAPTPAFAPLQSFTPIQVELTPVPESVPAPDLGPDSVPISVAEPSPPSPHKQRSASPISQPTPLPAIASSQNPYTPSLYPPLSKPAIYTDPRATTTTITIPSTASLSPPSAQPAQPTQPAATATATASTASAAATKTCLPLTSVEKDPKHKRPLNEPATNPTENMGDPPVPKIMSFQEIMERKRRKKAAEAAEAAGAAGAAAAAIMCGSMTPDMTKTVAPDTPELRPASVPPPVASAVAPMVPVESAVTPVTKRRMSSEISDELPNKCTKVAVTVEPIDYQALFERELQDMDAVLSGPLENSPENDRISRAVISDKYVYMDIAQLLANY</sequence>
<proteinExistence type="predicted"/>
<dbReference type="EMBL" id="JANBPG010000643">
    <property type="protein sequence ID" value="KAJ1894812.1"/>
    <property type="molecule type" value="Genomic_DNA"/>
</dbReference>
<evidence type="ECO:0000313" key="1">
    <source>
        <dbReference type="EMBL" id="KAJ1894812.1"/>
    </source>
</evidence>
<organism evidence="1 2">
    <name type="scientific">Kickxella alabastrina</name>
    <dbReference type="NCBI Taxonomy" id="61397"/>
    <lineage>
        <taxon>Eukaryota</taxon>
        <taxon>Fungi</taxon>
        <taxon>Fungi incertae sedis</taxon>
        <taxon>Zoopagomycota</taxon>
        <taxon>Kickxellomycotina</taxon>
        <taxon>Kickxellomycetes</taxon>
        <taxon>Kickxellales</taxon>
        <taxon>Kickxellaceae</taxon>
        <taxon>Kickxella</taxon>
    </lineage>
</organism>
<reference evidence="1" key="1">
    <citation type="submission" date="2022-07" db="EMBL/GenBank/DDBJ databases">
        <title>Phylogenomic reconstructions and comparative analyses of Kickxellomycotina fungi.</title>
        <authorList>
            <person name="Reynolds N.K."/>
            <person name="Stajich J.E."/>
            <person name="Barry K."/>
            <person name="Grigoriev I.V."/>
            <person name="Crous P."/>
            <person name="Smith M.E."/>
        </authorList>
    </citation>
    <scope>NUCLEOTIDE SEQUENCE</scope>
    <source>
        <strain evidence="1">Benny 63K</strain>
    </source>
</reference>
<comment type="caution">
    <text evidence="1">The sequence shown here is derived from an EMBL/GenBank/DDBJ whole genome shotgun (WGS) entry which is preliminary data.</text>
</comment>
<gene>
    <name evidence="1" type="ORF">LPJ66_004959</name>
</gene>
<keyword evidence="2" id="KW-1185">Reference proteome</keyword>
<accession>A0ACC1II68</accession>
<name>A0ACC1II68_9FUNG</name>
<protein>
    <submittedName>
        <fullName evidence="1">Uncharacterized protein</fullName>
    </submittedName>
</protein>